<organism evidence="3 4">
    <name type="scientific">Pseudonocardia autotrophica</name>
    <name type="common">Amycolata autotrophica</name>
    <name type="synonym">Nocardia autotrophica</name>
    <dbReference type="NCBI Taxonomy" id="2074"/>
    <lineage>
        <taxon>Bacteria</taxon>
        <taxon>Bacillati</taxon>
        <taxon>Actinomycetota</taxon>
        <taxon>Actinomycetes</taxon>
        <taxon>Pseudonocardiales</taxon>
        <taxon>Pseudonocardiaceae</taxon>
        <taxon>Pseudonocardia</taxon>
    </lineage>
</organism>
<dbReference type="InterPro" id="IPR027381">
    <property type="entry name" value="LytR/CpsA/Psr_C"/>
</dbReference>
<sequence>MFPGISRHERPYERRRTRPIIFTSAALAVVAVVTWTVVLGNASDGPSSTNCPAPAAGALPGTELDRTELEGIGPAAPRDVRFQVLNAGGQRGQANLVSAQLKDLEFGEADAPGNDPAFPDGDLACMGQMRFGADGEPAAATLALALPCVELIRDERPGAVVDVVVGTAFTDVAPGRAARDVLDQLSSPGVEGGPRADAGLLTQAREGVC</sequence>
<name>A0A1Y2MLW3_PSEAH</name>
<dbReference type="Proteomes" id="UP000194360">
    <property type="component" value="Unassembled WGS sequence"/>
</dbReference>
<dbReference type="RefSeq" id="WP_085915762.1">
    <property type="nucleotide sequence ID" value="NZ_AP018920.1"/>
</dbReference>
<evidence type="ECO:0000313" key="3">
    <source>
        <dbReference type="EMBL" id="OSY36142.1"/>
    </source>
</evidence>
<dbReference type="NCBIfam" id="NF035953">
    <property type="entry name" value="integrity_Cei"/>
    <property type="match status" value="1"/>
</dbReference>
<protein>
    <recommendedName>
        <fullName evidence="2">LytR/CpsA/Psr regulator C-terminal domain-containing protein</fullName>
    </recommendedName>
</protein>
<keyword evidence="1" id="KW-0812">Transmembrane</keyword>
<evidence type="ECO:0000259" key="2">
    <source>
        <dbReference type="Pfam" id="PF13399"/>
    </source>
</evidence>
<dbReference type="OrthoDB" id="5194885at2"/>
<dbReference type="EMBL" id="MIGB01000043">
    <property type="protein sequence ID" value="OSY36142.1"/>
    <property type="molecule type" value="Genomic_DNA"/>
</dbReference>
<evidence type="ECO:0000313" key="4">
    <source>
        <dbReference type="Proteomes" id="UP000194360"/>
    </source>
</evidence>
<dbReference type="Pfam" id="PF13399">
    <property type="entry name" value="LytR_C"/>
    <property type="match status" value="1"/>
</dbReference>
<dbReference type="AlphaFoldDB" id="A0A1Y2MLW3"/>
<keyword evidence="1" id="KW-1133">Transmembrane helix</keyword>
<feature type="transmembrane region" description="Helical" evidence="1">
    <location>
        <begin position="20"/>
        <end position="42"/>
    </location>
</feature>
<reference evidence="3 4" key="1">
    <citation type="submission" date="2016-09" db="EMBL/GenBank/DDBJ databases">
        <title>Pseudonocardia autotrophica DSM535, a candidate organism with high potential of specific P450 cytochromes.</title>
        <authorList>
            <person name="Grumaz C."/>
            <person name="Vainshtein Y."/>
            <person name="Kirstahler P."/>
            <person name="Sohn K."/>
        </authorList>
    </citation>
    <scope>NUCLEOTIDE SEQUENCE [LARGE SCALE GENOMIC DNA]</scope>
    <source>
        <strain evidence="3 4">DSM 535</strain>
    </source>
</reference>
<dbReference type="STRING" id="2074.BG845_05657"/>
<keyword evidence="4" id="KW-1185">Reference proteome</keyword>
<comment type="caution">
    <text evidence="3">The sequence shown here is derived from an EMBL/GenBank/DDBJ whole genome shotgun (WGS) entry which is preliminary data.</text>
</comment>
<gene>
    <name evidence="3" type="ORF">BG845_05657</name>
</gene>
<feature type="domain" description="LytR/CpsA/Psr regulator C-terminal" evidence="2">
    <location>
        <begin position="79"/>
        <end position="169"/>
    </location>
</feature>
<accession>A0A1Y2MLW3</accession>
<keyword evidence="1" id="KW-0472">Membrane</keyword>
<evidence type="ECO:0000256" key="1">
    <source>
        <dbReference type="SAM" id="Phobius"/>
    </source>
</evidence>
<proteinExistence type="predicted"/>